<organism evidence="1 2">
    <name type="scientific">Chryseobacterium taklimakanense</name>
    <dbReference type="NCBI Taxonomy" id="536441"/>
    <lineage>
        <taxon>Bacteria</taxon>
        <taxon>Pseudomonadati</taxon>
        <taxon>Bacteroidota</taxon>
        <taxon>Flavobacteriia</taxon>
        <taxon>Flavobacteriales</taxon>
        <taxon>Weeksellaceae</taxon>
        <taxon>Chryseobacterium group</taxon>
        <taxon>Chryseobacterium</taxon>
    </lineage>
</organism>
<accession>A0A239XET5</accession>
<dbReference type="Proteomes" id="UP000215196">
    <property type="component" value="Chromosome 1"/>
</dbReference>
<evidence type="ECO:0000313" key="2">
    <source>
        <dbReference type="Proteomes" id="UP000215196"/>
    </source>
</evidence>
<evidence type="ECO:0000313" key="1">
    <source>
        <dbReference type="EMBL" id="SNV45215.1"/>
    </source>
</evidence>
<dbReference type="RefSeq" id="WP_095071948.1">
    <property type="nucleotide sequence ID" value="NZ_LT906465.1"/>
</dbReference>
<dbReference type="KEGG" id="ctak:4412677_01497"/>
<protein>
    <recommendedName>
        <fullName evidence="3">SPOR domain-containing protein</fullName>
    </recommendedName>
</protein>
<dbReference type="EMBL" id="LT906465">
    <property type="protein sequence ID" value="SNV45215.1"/>
    <property type="molecule type" value="Genomic_DNA"/>
</dbReference>
<dbReference type="AlphaFoldDB" id="A0A239XET5"/>
<keyword evidence="2" id="KW-1185">Reference proteome</keyword>
<reference evidence="1 2" key="1">
    <citation type="submission" date="2017-06" db="EMBL/GenBank/DDBJ databases">
        <authorList>
            <consortium name="Pathogen Informatics"/>
        </authorList>
    </citation>
    <scope>NUCLEOTIDE SEQUENCE [LARGE SCALE GENOMIC DNA]</scope>
    <source>
        <strain evidence="1 2">NCTC13490</strain>
    </source>
</reference>
<proteinExistence type="predicted"/>
<gene>
    <name evidence="1" type="ORF">SAMEA4412677_01497</name>
</gene>
<evidence type="ECO:0008006" key="3">
    <source>
        <dbReference type="Google" id="ProtNLM"/>
    </source>
</evidence>
<name>A0A239XET5_9FLAO</name>
<sequence length="184" mass="20982">MKNFHKYLVLVFVAVFYKIDAQQVTKNDTISGTPLIISMDRNISESLEKLEENCALANVRAAERRNYDSAERNTNTETRRETKTVASRAMTTAEICRQNPRILGVKIQIAVVKSNEEANEVKSYFRRRFPSIKVETDASLRPNYKILAGSYFNKGTAAGDLARIRQYFKSAIPVQYRVFCAEAK</sequence>